<dbReference type="EC" id="2.7.1.130" evidence="3 13"/>
<dbReference type="AlphaFoldDB" id="A0A518D328"/>
<evidence type="ECO:0000256" key="1">
    <source>
        <dbReference type="ARBA" id="ARBA00002274"/>
    </source>
</evidence>
<keyword evidence="6 13" id="KW-0441">Lipid A biosynthesis</keyword>
<keyword evidence="16" id="KW-1185">Reference proteome</keyword>
<evidence type="ECO:0000256" key="8">
    <source>
        <dbReference type="ARBA" id="ARBA00022741"/>
    </source>
</evidence>
<keyword evidence="7 13" id="KW-0808">Transferase</keyword>
<comment type="function">
    <text evidence="1 13">Transfers the gamma-phosphate of ATP to the 4'-position of a tetraacyldisaccharide 1-phosphate intermediate (termed DS-1-P) to form tetraacyldisaccharide 1,4'-bis-phosphate (lipid IVA).</text>
</comment>
<name>A0A518D328_9BACT</name>
<evidence type="ECO:0000256" key="12">
    <source>
        <dbReference type="ARBA" id="ARBA00029757"/>
    </source>
</evidence>
<evidence type="ECO:0000256" key="4">
    <source>
        <dbReference type="ARBA" id="ARBA00016436"/>
    </source>
</evidence>
<accession>A0A518D328</accession>
<evidence type="ECO:0000256" key="14">
    <source>
        <dbReference type="SAM" id="MobiDB-lite"/>
    </source>
</evidence>
<gene>
    <name evidence="13 15" type="primary">lpxK</name>
    <name evidence="15" type="ORF">Pla163_30260</name>
</gene>
<evidence type="ECO:0000256" key="10">
    <source>
        <dbReference type="ARBA" id="ARBA00022840"/>
    </source>
</evidence>
<feature type="binding site" evidence="13">
    <location>
        <begin position="62"/>
        <end position="69"/>
    </location>
    <ligand>
        <name>ATP</name>
        <dbReference type="ChEBI" id="CHEBI:30616"/>
    </ligand>
</feature>
<dbReference type="SUPFAM" id="SSF52540">
    <property type="entry name" value="P-loop containing nucleoside triphosphate hydrolases"/>
    <property type="match status" value="1"/>
</dbReference>
<dbReference type="NCBIfam" id="TIGR00682">
    <property type="entry name" value="lpxK"/>
    <property type="match status" value="1"/>
</dbReference>
<proteinExistence type="inferred from homology"/>
<comment type="similarity">
    <text evidence="13">Belongs to the LpxK family.</text>
</comment>
<dbReference type="PANTHER" id="PTHR42724:SF1">
    <property type="entry name" value="TETRAACYLDISACCHARIDE 4'-KINASE, MITOCHONDRIAL-RELATED"/>
    <property type="match status" value="1"/>
</dbReference>
<dbReference type="InterPro" id="IPR027417">
    <property type="entry name" value="P-loop_NTPase"/>
</dbReference>
<keyword evidence="5 13" id="KW-0444">Lipid biosynthesis</keyword>
<dbReference type="UniPathway" id="UPA00359">
    <property type="reaction ID" value="UER00482"/>
</dbReference>
<evidence type="ECO:0000313" key="16">
    <source>
        <dbReference type="Proteomes" id="UP000319342"/>
    </source>
</evidence>
<evidence type="ECO:0000313" key="15">
    <source>
        <dbReference type="EMBL" id="QDU85880.1"/>
    </source>
</evidence>
<dbReference type="InterPro" id="IPR003758">
    <property type="entry name" value="LpxK"/>
</dbReference>
<evidence type="ECO:0000256" key="3">
    <source>
        <dbReference type="ARBA" id="ARBA00012071"/>
    </source>
</evidence>
<organism evidence="15 16">
    <name type="scientific">Rohdeia mirabilis</name>
    <dbReference type="NCBI Taxonomy" id="2528008"/>
    <lineage>
        <taxon>Bacteria</taxon>
        <taxon>Pseudomonadati</taxon>
        <taxon>Planctomycetota</taxon>
        <taxon>Planctomycetia</taxon>
        <taxon>Planctomycetia incertae sedis</taxon>
        <taxon>Rohdeia</taxon>
    </lineage>
</organism>
<protein>
    <recommendedName>
        <fullName evidence="4 13">Tetraacyldisaccharide 4'-kinase</fullName>
        <ecNumber evidence="3 13">2.7.1.130</ecNumber>
    </recommendedName>
    <alternativeName>
        <fullName evidence="12 13">Lipid A 4'-kinase</fullName>
    </alternativeName>
</protein>
<dbReference type="GO" id="GO:0009029">
    <property type="term" value="F:lipid-A 4'-kinase activity"/>
    <property type="evidence" value="ECO:0007669"/>
    <property type="project" value="UniProtKB-UniRule"/>
</dbReference>
<evidence type="ECO:0000256" key="7">
    <source>
        <dbReference type="ARBA" id="ARBA00022679"/>
    </source>
</evidence>
<keyword evidence="8 13" id="KW-0547">Nucleotide-binding</keyword>
<evidence type="ECO:0000256" key="11">
    <source>
        <dbReference type="ARBA" id="ARBA00023098"/>
    </source>
</evidence>
<dbReference type="Proteomes" id="UP000319342">
    <property type="component" value="Chromosome"/>
</dbReference>
<dbReference type="CDD" id="cd01983">
    <property type="entry name" value="SIMIBI"/>
    <property type="match status" value="1"/>
</dbReference>
<evidence type="ECO:0000256" key="6">
    <source>
        <dbReference type="ARBA" id="ARBA00022556"/>
    </source>
</evidence>
<evidence type="ECO:0000256" key="13">
    <source>
        <dbReference type="HAMAP-Rule" id="MF_00409"/>
    </source>
</evidence>
<evidence type="ECO:0000256" key="5">
    <source>
        <dbReference type="ARBA" id="ARBA00022516"/>
    </source>
</evidence>
<dbReference type="GO" id="GO:0009245">
    <property type="term" value="P:lipid A biosynthetic process"/>
    <property type="evidence" value="ECO:0007669"/>
    <property type="project" value="UniProtKB-UniRule"/>
</dbReference>
<feature type="region of interest" description="Disordered" evidence="14">
    <location>
        <begin position="92"/>
        <end position="112"/>
    </location>
</feature>
<keyword evidence="9 13" id="KW-0418">Kinase</keyword>
<dbReference type="RefSeq" id="WP_419185975.1">
    <property type="nucleotide sequence ID" value="NZ_CP036290.1"/>
</dbReference>
<dbReference type="HAMAP" id="MF_00409">
    <property type="entry name" value="LpxK"/>
    <property type="match status" value="1"/>
</dbReference>
<evidence type="ECO:0000256" key="2">
    <source>
        <dbReference type="ARBA" id="ARBA00004870"/>
    </source>
</evidence>
<dbReference type="PANTHER" id="PTHR42724">
    <property type="entry name" value="TETRAACYLDISACCHARIDE 4'-KINASE"/>
    <property type="match status" value="1"/>
</dbReference>
<dbReference type="GO" id="GO:0009244">
    <property type="term" value="P:lipopolysaccharide core region biosynthetic process"/>
    <property type="evidence" value="ECO:0007669"/>
    <property type="project" value="TreeGrafter"/>
</dbReference>
<keyword evidence="10 13" id="KW-0067">ATP-binding</keyword>
<dbReference type="GO" id="GO:0005524">
    <property type="term" value="F:ATP binding"/>
    <property type="evidence" value="ECO:0007669"/>
    <property type="project" value="UniProtKB-UniRule"/>
</dbReference>
<comment type="catalytic activity">
    <reaction evidence="13">
        <text>a lipid A disaccharide + ATP = a lipid IVA + ADP + H(+)</text>
        <dbReference type="Rhea" id="RHEA:67840"/>
        <dbReference type="ChEBI" id="CHEBI:15378"/>
        <dbReference type="ChEBI" id="CHEBI:30616"/>
        <dbReference type="ChEBI" id="CHEBI:176343"/>
        <dbReference type="ChEBI" id="CHEBI:176425"/>
        <dbReference type="ChEBI" id="CHEBI:456216"/>
        <dbReference type="EC" id="2.7.1.130"/>
    </reaction>
</comment>
<dbReference type="Pfam" id="PF02606">
    <property type="entry name" value="LpxK"/>
    <property type="match status" value="1"/>
</dbReference>
<dbReference type="EMBL" id="CP036290">
    <property type="protein sequence ID" value="QDU85880.1"/>
    <property type="molecule type" value="Genomic_DNA"/>
</dbReference>
<dbReference type="GO" id="GO:0005886">
    <property type="term" value="C:plasma membrane"/>
    <property type="evidence" value="ECO:0007669"/>
    <property type="project" value="TreeGrafter"/>
</dbReference>
<comment type="pathway">
    <text evidence="2 13">Glycolipid biosynthesis; lipid IV(A) biosynthesis; lipid IV(A) from (3R)-3-hydroxytetradecanoyl-[acyl-carrier-protein] and UDP-N-acetyl-alpha-D-glucosamine: step 6/6.</text>
</comment>
<reference evidence="15 16" key="1">
    <citation type="submission" date="2019-02" db="EMBL/GenBank/DDBJ databases">
        <title>Deep-cultivation of Planctomycetes and their phenomic and genomic characterization uncovers novel biology.</title>
        <authorList>
            <person name="Wiegand S."/>
            <person name="Jogler M."/>
            <person name="Boedeker C."/>
            <person name="Pinto D."/>
            <person name="Vollmers J."/>
            <person name="Rivas-Marin E."/>
            <person name="Kohn T."/>
            <person name="Peeters S.H."/>
            <person name="Heuer A."/>
            <person name="Rast P."/>
            <person name="Oberbeckmann S."/>
            <person name="Bunk B."/>
            <person name="Jeske O."/>
            <person name="Meyerdierks A."/>
            <person name="Storesund J.E."/>
            <person name="Kallscheuer N."/>
            <person name="Luecker S."/>
            <person name="Lage O.M."/>
            <person name="Pohl T."/>
            <person name="Merkel B.J."/>
            <person name="Hornburger P."/>
            <person name="Mueller R.-W."/>
            <person name="Bruemmer F."/>
            <person name="Labrenz M."/>
            <person name="Spormann A.M."/>
            <person name="Op den Camp H."/>
            <person name="Overmann J."/>
            <person name="Amann R."/>
            <person name="Jetten M.S.M."/>
            <person name="Mascher T."/>
            <person name="Medema M.H."/>
            <person name="Devos D.P."/>
            <person name="Kaster A.-K."/>
            <person name="Ovreas L."/>
            <person name="Rohde M."/>
            <person name="Galperin M.Y."/>
            <person name="Jogler C."/>
        </authorList>
    </citation>
    <scope>NUCLEOTIDE SEQUENCE [LARGE SCALE GENOMIC DNA]</scope>
    <source>
        <strain evidence="15 16">Pla163</strain>
    </source>
</reference>
<sequence>MTSVAPPRPEDRLARGGALIELLRPFAWCFGLIARTRNAAYDRGLLPSARVDAPVICVGNITTGGTGKTPVVEALTRALVERGRRPGVLSRGYRAPAAERGPAPDGRTRRPAGDEARMLARSLPGVPLVQDPDRIRGARELVRLGCDAIVLDDGFQHRRLERDADLVLVDATRPFGLPWVAGHAPELMLPRGLLREPPTGLRRARACILTRTDQVEPERLAILEARIHALVPELPILHAIHRPLCLRDSGGQRFELERLIGTTVELVSGIGNAGAFEATVAGLGARIVEHRRFGDHHDYQPQDVVGLGRGGRVVVTTAKDAVKLETLLPAAFALEIGVEFVRGAPVLEALLDGLEPSAARRRRDSLHEGLHG</sequence>
<keyword evidence="11 13" id="KW-0443">Lipid metabolism</keyword>
<evidence type="ECO:0000256" key="9">
    <source>
        <dbReference type="ARBA" id="ARBA00022777"/>
    </source>
</evidence>